<dbReference type="Pfam" id="PF00534">
    <property type="entry name" value="Glycos_transf_1"/>
    <property type="match status" value="1"/>
</dbReference>
<dbReference type="GO" id="GO:0005978">
    <property type="term" value="P:glycogen biosynthetic process"/>
    <property type="evidence" value="ECO:0007669"/>
    <property type="project" value="UniProtKB-UniRule"/>
</dbReference>
<keyword evidence="5 7" id="KW-0808">Transferase</keyword>
<evidence type="ECO:0000256" key="3">
    <source>
        <dbReference type="ARBA" id="ARBA00010281"/>
    </source>
</evidence>
<comment type="catalytic activity">
    <reaction evidence="1 7">
        <text>[(1-&gt;4)-alpha-D-glucosyl](n) + ADP-alpha-D-glucose = [(1-&gt;4)-alpha-D-glucosyl](n+1) + ADP + H(+)</text>
        <dbReference type="Rhea" id="RHEA:18189"/>
        <dbReference type="Rhea" id="RHEA-COMP:9584"/>
        <dbReference type="Rhea" id="RHEA-COMP:9587"/>
        <dbReference type="ChEBI" id="CHEBI:15378"/>
        <dbReference type="ChEBI" id="CHEBI:15444"/>
        <dbReference type="ChEBI" id="CHEBI:57498"/>
        <dbReference type="ChEBI" id="CHEBI:456216"/>
        <dbReference type="EC" id="2.4.1.21"/>
    </reaction>
</comment>
<dbReference type="UniPathway" id="UPA00164"/>
<dbReference type="GO" id="GO:0009011">
    <property type="term" value="F:alpha-1,4-glucan glucosyltransferase (ADP-glucose donor) activity"/>
    <property type="evidence" value="ECO:0007669"/>
    <property type="project" value="UniProtKB-UniRule"/>
</dbReference>
<evidence type="ECO:0000256" key="7">
    <source>
        <dbReference type="HAMAP-Rule" id="MF_00484"/>
    </source>
</evidence>
<dbReference type="InterPro" id="IPR013534">
    <property type="entry name" value="Starch_synth_cat_dom"/>
</dbReference>
<feature type="domain" description="Starch synthase catalytic" evidence="9">
    <location>
        <begin position="5"/>
        <end position="240"/>
    </location>
</feature>
<organism evidence="10 11">
    <name type="scientific">Thermohalobacter berrensis</name>
    <dbReference type="NCBI Taxonomy" id="99594"/>
    <lineage>
        <taxon>Bacteria</taxon>
        <taxon>Bacillati</taxon>
        <taxon>Bacillota</taxon>
        <taxon>Tissierellia</taxon>
        <taxon>Tissierellales</taxon>
        <taxon>Thermohalobacteraceae</taxon>
        <taxon>Thermohalobacter</taxon>
    </lineage>
</organism>
<evidence type="ECO:0000256" key="1">
    <source>
        <dbReference type="ARBA" id="ARBA00001478"/>
    </source>
</evidence>
<dbReference type="EMBL" id="MCIB01000014">
    <property type="protein sequence ID" value="RKD31968.1"/>
    <property type="molecule type" value="Genomic_DNA"/>
</dbReference>
<dbReference type="PANTHER" id="PTHR45825:SF11">
    <property type="entry name" value="ALPHA AMYLASE DOMAIN-CONTAINING PROTEIN"/>
    <property type="match status" value="1"/>
</dbReference>
<dbReference type="Gene3D" id="3.40.50.2000">
    <property type="entry name" value="Glycogen Phosphorylase B"/>
    <property type="match status" value="2"/>
</dbReference>
<gene>
    <name evidence="7" type="primary">glgA</name>
    <name evidence="10" type="ORF">BET03_11870</name>
</gene>
<dbReference type="InterPro" id="IPR011835">
    <property type="entry name" value="GS/SS"/>
</dbReference>
<evidence type="ECO:0000259" key="9">
    <source>
        <dbReference type="Pfam" id="PF08323"/>
    </source>
</evidence>
<comment type="pathway">
    <text evidence="7">Glycan biosynthesis; glycogen biosynthesis.</text>
</comment>
<evidence type="ECO:0000256" key="6">
    <source>
        <dbReference type="ARBA" id="ARBA00023056"/>
    </source>
</evidence>
<evidence type="ECO:0000259" key="8">
    <source>
        <dbReference type="Pfam" id="PF00534"/>
    </source>
</evidence>
<evidence type="ECO:0000313" key="10">
    <source>
        <dbReference type="EMBL" id="RKD31968.1"/>
    </source>
</evidence>
<dbReference type="RefSeq" id="WP_120169080.1">
    <property type="nucleotide sequence ID" value="NZ_MCIB01000014.1"/>
</dbReference>
<feature type="domain" description="Glycosyl transferase family 1" evidence="8">
    <location>
        <begin position="292"/>
        <end position="449"/>
    </location>
</feature>
<dbReference type="AlphaFoldDB" id="A0A419T3K5"/>
<proteinExistence type="inferred from homology"/>
<dbReference type="HAMAP" id="MF_00484">
    <property type="entry name" value="Glycogen_synth"/>
    <property type="match status" value="1"/>
</dbReference>
<evidence type="ECO:0000256" key="5">
    <source>
        <dbReference type="ARBA" id="ARBA00022679"/>
    </source>
</evidence>
<dbReference type="PANTHER" id="PTHR45825">
    <property type="entry name" value="GRANULE-BOUND STARCH SYNTHASE 1, CHLOROPLASTIC/AMYLOPLASTIC"/>
    <property type="match status" value="1"/>
</dbReference>
<dbReference type="NCBIfam" id="NF001899">
    <property type="entry name" value="PRK00654.1-2"/>
    <property type="match status" value="1"/>
</dbReference>
<dbReference type="OrthoDB" id="9808590at2"/>
<comment type="caution">
    <text evidence="10">The sequence shown here is derived from an EMBL/GenBank/DDBJ whole genome shotgun (WGS) entry which is preliminary data.</text>
</comment>
<evidence type="ECO:0000256" key="2">
    <source>
        <dbReference type="ARBA" id="ARBA00002764"/>
    </source>
</evidence>
<dbReference type="InterPro" id="IPR001296">
    <property type="entry name" value="Glyco_trans_1"/>
</dbReference>
<protein>
    <recommendedName>
        <fullName evidence="7">Glycogen synthase</fullName>
        <ecNumber evidence="7">2.4.1.21</ecNumber>
    </recommendedName>
    <alternativeName>
        <fullName evidence="7">Starch [bacterial glycogen] synthase</fullName>
    </alternativeName>
</protein>
<sequence length="481" mass="55759">MTKLKILYAASEVAPFVKTGGLADVAYSLPKALRKIGIDVRVILPKYSQIPEEIKNKMKFITKFDVPVGQKNEYCGILHLEYEGVPYYFIDNEYYFKRDGLYGYYDDGERFTFLNRAILESIRHIDFNPDIIHCNDWHTAMVSVLLNAHYRWDHKYSDIKTVFTIHNLKYQGIFPQEVLTGLLNLGMEYFNPEALEFYGNINFMKGGINYSDAVTTVSKTYAKEIQTPEYGQQLDGLLRKLNYKLCGILNGIDYEMYNPKKDKEIYVKYSVDSIDKKVENKLKLQKELGLPRRKDVPVIGMVSRLAHMKGIDLLIQVLDEILALDVQLVILGTGEPYYESILREYSHRYPDKLSANILFNNTLAKKIYAASDMFLMPSLFEPCGLGQMISLRYGTLPIVRETGGLNDTVQPYNEFTDEGNGFSFTNYNAYDMLYTIKRAVKFYDDKKAWNKLVKRAMEGDYSWKNSAKEYEKLYKQLTIYN</sequence>
<dbReference type="SUPFAM" id="SSF53756">
    <property type="entry name" value="UDP-Glycosyltransferase/glycogen phosphorylase"/>
    <property type="match status" value="1"/>
</dbReference>
<comment type="function">
    <text evidence="2 7">Synthesizes alpha-1,4-glucan chains using ADP-glucose.</text>
</comment>
<dbReference type="NCBIfam" id="TIGR02095">
    <property type="entry name" value="glgA"/>
    <property type="match status" value="1"/>
</dbReference>
<name>A0A419T3K5_9FIRM</name>
<dbReference type="CDD" id="cd03791">
    <property type="entry name" value="GT5_Glycogen_synthase_DULL1-like"/>
    <property type="match status" value="1"/>
</dbReference>
<feature type="binding site" evidence="7">
    <location>
        <position position="18"/>
    </location>
    <ligand>
        <name>ADP-alpha-D-glucose</name>
        <dbReference type="ChEBI" id="CHEBI:57498"/>
    </ligand>
</feature>
<comment type="similarity">
    <text evidence="3 7">Belongs to the glycosyltransferase 1 family. Bacterial/plant glycogen synthase subfamily.</text>
</comment>
<evidence type="ECO:0000313" key="11">
    <source>
        <dbReference type="Proteomes" id="UP000284177"/>
    </source>
</evidence>
<dbReference type="EC" id="2.4.1.21" evidence="7"/>
<evidence type="ECO:0000256" key="4">
    <source>
        <dbReference type="ARBA" id="ARBA00022676"/>
    </source>
</evidence>
<accession>A0A419T3K5</accession>
<keyword evidence="6 7" id="KW-0320">Glycogen biosynthesis</keyword>
<dbReference type="Proteomes" id="UP000284177">
    <property type="component" value="Unassembled WGS sequence"/>
</dbReference>
<dbReference type="GO" id="GO:0004373">
    <property type="term" value="F:alpha-1,4-glucan glucosyltransferase (UDP-glucose donor) activity"/>
    <property type="evidence" value="ECO:0007669"/>
    <property type="project" value="InterPro"/>
</dbReference>
<dbReference type="Pfam" id="PF08323">
    <property type="entry name" value="Glyco_transf_5"/>
    <property type="match status" value="1"/>
</dbReference>
<dbReference type="NCBIfam" id="NF001898">
    <property type="entry name" value="PRK00654.1-1"/>
    <property type="match status" value="1"/>
</dbReference>
<reference evidence="10 11" key="1">
    <citation type="submission" date="2016-08" db="EMBL/GenBank/DDBJ databases">
        <title>Novel Firmicutes and Novel Genomes.</title>
        <authorList>
            <person name="Poppleton D.I."/>
            <person name="Gribaldo S."/>
        </authorList>
    </citation>
    <scope>NUCLEOTIDE SEQUENCE [LARGE SCALE GENOMIC DNA]</scope>
    <source>
        <strain evidence="10 11">CTT3</strain>
    </source>
</reference>
<keyword evidence="4 7" id="KW-0328">Glycosyltransferase</keyword>
<keyword evidence="11" id="KW-1185">Reference proteome</keyword>